<dbReference type="EMBL" id="HACG01023076">
    <property type="protein sequence ID" value="CEK69941.1"/>
    <property type="molecule type" value="Transcribed_RNA"/>
</dbReference>
<feature type="non-terminal residue" evidence="1">
    <location>
        <position position="54"/>
    </location>
</feature>
<dbReference type="AlphaFoldDB" id="A0A0B6ZQ60"/>
<name>A0A0B6ZQ60_9EUPU</name>
<organism evidence="1">
    <name type="scientific">Arion vulgaris</name>
    <dbReference type="NCBI Taxonomy" id="1028688"/>
    <lineage>
        <taxon>Eukaryota</taxon>
        <taxon>Metazoa</taxon>
        <taxon>Spiralia</taxon>
        <taxon>Lophotrochozoa</taxon>
        <taxon>Mollusca</taxon>
        <taxon>Gastropoda</taxon>
        <taxon>Heterobranchia</taxon>
        <taxon>Euthyneura</taxon>
        <taxon>Panpulmonata</taxon>
        <taxon>Eupulmonata</taxon>
        <taxon>Stylommatophora</taxon>
        <taxon>Helicina</taxon>
        <taxon>Arionoidea</taxon>
        <taxon>Arionidae</taxon>
        <taxon>Arion</taxon>
    </lineage>
</organism>
<evidence type="ECO:0000313" key="1">
    <source>
        <dbReference type="EMBL" id="CEK69941.1"/>
    </source>
</evidence>
<reference evidence="1" key="1">
    <citation type="submission" date="2014-12" db="EMBL/GenBank/DDBJ databases">
        <title>Insight into the proteome of Arion vulgaris.</title>
        <authorList>
            <person name="Aradska J."/>
            <person name="Bulat T."/>
            <person name="Smidak R."/>
            <person name="Sarate P."/>
            <person name="Gangsoo J."/>
            <person name="Sialana F."/>
            <person name="Bilban M."/>
            <person name="Lubec G."/>
        </authorList>
    </citation>
    <scope>NUCLEOTIDE SEQUENCE</scope>
    <source>
        <tissue evidence="1">Skin</tissue>
    </source>
</reference>
<sequence length="54" mass="6076">MVKHCNVSRQNHPMLGFNPLARSKVVSVWKKITLYDLHTCGDSFGQANLIPLPL</sequence>
<protein>
    <submittedName>
        <fullName evidence="1">Uncharacterized protein</fullName>
    </submittedName>
</protein>
<gene>
    <name evidence="1" type="primary">ORF72208</name>
</gene>
<proteinExistence type="predicted"/>
<accession>A0A0B6ZQ60</accession>